<dbReference type="Pfam" id="PF17921">
    <property type="entry name" value="Integrase_H2C2"/>
    <property type="match status" value="1"/>
</dbReference>
<dbReference type="GeneID" id="113862196"/>
<dbReference type="PANTHER" id="PTHR47266">
    <property type="entry name" value="ENDONUCLEASE-RELATED"/>
    <property type="match status" value="1"/>
</dbReference>
<dbReference type="SUPFAM" id="SSF56672">
    <property type="entry name" value="DNA/RNA polymerases"/>
    <property type="match status" value="1"/>
</dbReference>
<dbReference type="Gene3D" id="1.10.340.70">
    <property type="match status" value="1"/>
</dbReference>
<dbReference type="InterPro" id="IPR043502">
    <property type="entry name" value="DNA/RNA_pol_sf"/>
</dbReference>
<dbReference type="Gene3D" id="3.10.10.10">
    <property type="entry name" value="HIV Type 1 Reverse Transcriptase, subunit A, domain 1"/>
    <property type="match status" value="1"/>
</dbReference>
<feature type="coiled-coil region" evidence="1">
    <location>
        <begin position="383"/>
        <end position="414"/>
    </location>
</feature>
<dbReference type="KEGG" id="aprc:113862196"/>
<sequence>MINAASGEALVDKTPVAACNLIKNMATNSQQFATRQNSCARNLQTITLIAALHCKSRQSRRRHLKGNEKVNIGRNVSALFEKQRSTMSEKCKDPETFTIPCIIGVVIQLANRSITNPAGIIEDVLVRVNDLIFPADFYILDMQEGESMKKISSTKSAKSLPSMDQPPTLELKPLPEHLKYAYLKADEKLQILLKEDVKPVRQPQRRVNPIILDVVKKEVTKLLQAGIIYPISDSTWDRSGTQNLVADHLSRIKGVLDPIPLLDDFPDEQLLELYISQAPYDQVIRRCIPNEEIPSILQFRHALAVGHQGPQRIARKVLDAGLYWPSIFKDSWQTYSTCERCQRAGRTPLGMSPYRVVYGKACHLPVEVEHKTYWAVKTCNIHYDSVREQRKLQLQELEELRLEAYENSRIYKEKIKRYHDKIISTPQNHA</sequence>
<dbReference type="OrthoDB" id="1739170at2759"/>
<dbReference type="InterPro" id="IPR041588">
    <property type="entry name" value="Integrase_H2C2"/>
</dbReference>
<evidence type="ECO:0000313" key="3">
    <source>
        <dbReference type="Proteomes" id="UP000694853"/>
    </source>
</evidence>
<dbReference type="Proteomes" id="UP000694853">
    <property type="component" value="Unplaced"/>
</dbReference>
<protein>
    <submittedName>
        <fullName evidence="4">Uncharacterized protein LOC113862196</fullName>
    </submittedName>
</protein>
<proteinExistence type="predicted"/>
<keyword evidence="3" id="KW-1185">Reference proteome</keyword>
<evidence type="ECO:0000313" key="4">
    <source>
        <dbReference type="RefSeq" id="XP_027351112.1"/>
    </source>
</evidence>
<reference evidence="3" key="1">
    <citation type="journal article" date="2019" name="Toxins">
        <title>Detection of Abrin-Like and Prepropulchellin-Like Toxin Genes and Transcripts Using Whole Genome Sequencing and Full-Length Transcript Sequencing of Abrus precatorius.</title>
        <authorList>
            <person name="Hovde B.T."/>
            <person name="Daligault H.E."/>
            <person name="Hanschen E.R."/>
            <person name="Kunde Y.A."/>
            <person name="Johnson M.B."/>
            <person name="Starkenburg S.R."/>
            <person name="Johnson S.L."/>
        </authorList>
    </citation>
    <scope>NUCLEOTIDE SEQUENCE [LARGE SCALE GENOMIC DNA]</scope>
</reference>
<name>A0A8B8L4H8_ABRPR</name>
<dbReference type="AlphaFoldDB" id="A0A8B8L4H8"/>
<dbReference type="InterPro" id="IPR052160">
    <property type="entry name" value="Gypsy_RT_Integrase-like"/>
</dbReference>
<evidence type="ECO:0000259" key="2">
    <source>
        <dbReference type="Pfam" id="PF17921"/>
    </source>
</evidence>
<gene>
    <name evidence="4" type="primary">LOC113862196</name>
</gene>
<feature type="domain" description="Integrase zinc-binding" evidence="2">
    <location>
        <begin position="288"/>
        <end position="344"/>
    </location>
</feature>
<dbReference type="RefSeq" id="XP_027351112.1">
    <property type="nucleotide sequence ID" value="XM_027495311.1"/>
</dbReference>
<organism evidence="3 4">
    <name type="scientific">Abrus precatorius</name>
    <name type="common">Indian licorice</name>
    <name type="synonym">Glycine abrus</name>
    <dbReference type="NCBI Taxonomy" id="3816"/>
    <lineage>
        <taxon>Eukaryota</taxon>
        <taxon>Viridiplantae</taxon>
        <taxon>Streptophyta</taxon>
        <taxon>Embryophyta</taxon>
        <taxon>Tracheophyta</taxon>
        <taxon>Spermatophyta</taxon>
        <taxon>Magnoliopsida</taxon>
        <taxon>eudicotyledons</taxon>
        <taxon>Gunneridae</taxon>
        <taxon>Pentapetalae</taxon>
        <taxon>rosids</taxon>
        <taxon>fabids</taxon>
        <taxon>Fabales</taxon>
        <taxon>Fabaceae</taxon>
        <taxon>Papilionoideae</taxon>
        <taxon>50 kb inversion clade</taxon>
        <taxon>NPAAA clade</taxon>
        <taxon>indigoferoid/millettioid clade</taxon>
        <taxon>Abreae</taxon>
        <taxon>Abrus</taxon>
    </lineage>
</organism>
<evidence type="ECO:0000256" key="1">
    <source>
        <dbReference type="SAM" id="Coils"/>
    </source>
</evidence>
<reference evidence="4" key="2">
    <citation type="submission" date="2025-08" db="UniProtKB">
        <authorList>
            <consortium name="RefSeq"/>
        </authorList>
    </citation>
    <scope>IDENTIFICATION</scope>
    <source>
        <tissue evidence="4">Young leaves</tissue>
    </source>
</reference>
<accession>A0A8B8L4H8</accession>
<keyword evidence="1" id="KW-0175">Coiled coil</keyword>